<reference evidence="1" key="1">
    <citation type="submission" date="2018-02" db="EMBL/GenBank/DDBJ databases">
        <authorList>
            <person name="Cohen D.B."/>
            <person name="Kent A.D."/>
        </authorList>
    </citation>
    <scope>NUCLEOTIDE SEQUENCE</scope>
</reference>
<evidence type="ECO:0000313" key="1">
    <source>
        <dbReference type="EMBL" id="SPD21620.1"/>
    </source>
</evidence>
<sequence length="116" mass="12917">MLMDAIQRCLMFEDRDETARQGRAVAEWLRIPPGGGGPVVVLSSHCEGILDFSSRRGRQFWRSNNSDKVLIAIAVWPTWVAVAVSENLRKVLIAIAVWPTWVAVAVSETLRKVCLA</sequence>
<name>A0A2N9IC06_FAGSY</name>
<accession>A0A2N9IC06</accession>
<protein>
    <submittedName>
        <fullName evidence="1">Uncharacterized protein</fullName>
    </submittedName>
</protein>
<gene>
    <name evidence="1" type="ORF">FSB_LOCUS49502</name>
</gene>
<dbReference type="AlphaFoldDB" id="A0A2N9IC06"/>
<dbReference type="EMBL" id="OIVN01005249">
    <property type="protein sequence ID" value="SPD21620.1"/>
    <property type="molecule type" value="Genomic_DNA"/>
</dbReference>
<organism evidence="1">
    <name type="scientific">Fagus sylvatica</name>
    <name type="common">Beechnut</name>
    <dbReference type="NCBI Taxonomy" id="28930"/>
    <lineage>
        <taxon>Eukaryota</taxon>
        <taxon>Viridiplantae</taxon>
        <taxon>Streptophyta</taxon>
        <taxon>Embryophyta</taxon>
        <taxon>Tracheophyta</taxon>
        <taxon>Spermatophyta</taxon>
        <taxon>Magnoliopsida</taxon>
        <taxon>eudicotyledons</taxon>
        <taxon>Gunneridae</taxon>
        <taxon>Pentapetalae</taxon>
        <taxon>rosids</taxon>
        <taxon>fabids</taxon>
        <taxon>Fagales</taxon>
        <taxon>Fagaceae</taxon>
        <taxon>Fagus</taxon>
    </lineage>
</organism>
<proteinExistence type="predicted"/>